<accession>B6AFI1</accession>
<dbReference type="Proteomes" id="UP000001460">
    <property type="component" value="Unassembled WGS sequence"/>
</dbReference>
<organism evidence="1 2">
    <name type="scientific">Cryptosporidium muris (strain RN66)</name>
    <dbReference type="NCBI Taxonomy" id="441375"/>
    <lineage>
        <taxon>Eukaryota</taxon>
        <taxon>Sar</taxon>
        <taxon>Alveolata</taxon>
        <taxon>Apicomplexa</taxon>
        <taxon>Conoidasida</taxon>
        <taxon>Coccidia</taxon>
        <taxon>Eucoccidiorida</taxon>
        <taxon>Eimeriorina</taxon>
        <taxon>Cryptosporidiidae</taxon>
        <taxon>Cryptosporidium</taxon>
    </lineage>
</organism>
<keyword evidence="2" id="KW-1185">Reference proteome</keyword>
<name>B6AFI1_CRYMR</name>
<proteinExistence type="predicted"/>
<dbReference type="AlphaFoldDB" id="B6AFI1"/>
<evidence type="ECO:0000313" key="1">
    <source>
        <dbReference type="EMBL" id="EEA06972.1"/>
    </source>
</evidence>
<protein>
    <submittedName>
        <fullName evidence="1">Uncharacterized protein</fullName>
    </submittedName>
</protein>
<dbReference type="OrthoDB" id="10272075at2759"/>
<dbReference type="VEuPathDB" id="CryptoDB:CMU_033570"/>
<reference evidence="1" key="1">
    <citation type="submission" date="2008-06" db="EMBL/GenBank/DDBJ databases">
        <authorList>
            <person name="Lorenzi H."/>
            <person name="Inman J."/>
            <person name="Miller J."/>
            <person name="Schobel S."/>
            <person name="Amedeo P."/>
            <person name="Caler E.V."/>
            <person name="da Silva J."/>
        </authorList>
    </citation>
    <scope>NUCLEOTIDE SEQUENCE [LARGE SCALE GENOMIC DNA]</scope>
    <source>
        <strain evidence="1">RN66</strain>
    </source>
</reference>
<dbReference type="GeneID" id="6996582"/>
<dbReference type="RefSeq" id="XP_002141321.1">
    <property type="nucleotide sequence ID" value="XM_002141285.1"/>
</dbReference>
<evidence type="ECO:0000313" key="2">
    <source>
        <dbReference type="Proteomes" id="UP000001460"/>
    </source>
</evidence>
<dbReference type="EMBL" id="DS989731">
    <property type="protein sequence ID" value="EEA06972.1"/>
    <property type="molecule type" value="Genomic_DNA"/>
</dbReference>
<gene>
    <name evidence="1" type="ORF">CMU_033570</name>
</gene>
<sequence length="127" mass="14758">MENKTGDNSFNKELASSNTWRYSLLRSIANKLEKDSNWFDIRICWCPIISDTVVTAFRTSDNSDFMNYSIILPFEYYGLVNIEHLINYYGDIEYDFKSCESNSIRVQVICAYIGCNNDLLLQAVSLY</sequence>